<evidence type="ECO:0000313" key="3">
    <source>
        <dbReference type="Proteomes" id="UP000242146"/>
    </source>
</evidence>
<comment type="caution">
    <text evidence="2">The sequence shown here is derived from an EMBL/GenBank/DDBJ whole genome shotgun (WGS) entry which is preliminary data.</text>
</comment>
<dbReference type="Proteomes" id="UP000242146">
    <property type="component" value="Unassembled WGS sequence"/>
</dbReference>
<protein>
    <submittedName>
        <fullName evidence="2">Uncharacterized protein</fullName>
    </submittedName>
</protein>
<dbReference type="STRING" id="101127.A0A1X2GEC3"/>
<evidence type="ECO:0000256" key="1">
    <source>
        <dbReference type="SAM" id="MobiDB-lite"/>
    </source>
</evidence>
<accession>A0A1X2GEC3</accession>
<reference evidence="2 3" key="1">
    <citation type="submission" date="2016-07" db="EMBL/GenBank/DDBJ databases">
        <title>Pervasive Adenine N6-methylation of Active Genes in Fungi.</title>
        <authorList>
            <consortium name="DOE Joint Genome Institute"/>
            <person name="Mondo S.J."/>
            <person name="Dannebaum R.O."/>
            <person name="Kuo R.C."/>
            <person name="Labutti K."/>
            <person name="Haridas S."/>
            <person name="Kuo A."/>
            <person name="Salamov A."/>
            <person name="Ahrendt S.R."/>
            <person name="Lipzen A."/>
            <person name="Sullivan W."/>
            <person name="Andreopoulos W.B."/>
            <person name="Clum A."/>
            <person name="Lindquist E."/>
            <person name="Daum C."/>
            <person name="Ramamoorthy G.K."/>
            <person name="Gryganskyi A."/>
            <person name="Culley D."/>
            <person name="Magnuson J.K."/>
            <person name="James T.Y."/>
            <person name="O'Malley M.A."/>
            <person name="Stajich J.E."/>
            <person name="Spatafora J.W."/>
            <person name="Visel A."/>
            <person name="Grigoriev I.V."/>
        </authorList>
    </citation>
    <scope>NUCLEOTIDE SEQUENCE [LARGE SCALE GENOMIC DNA]</scope>
    <source>
        <strain evidence="2 3">NRRL 3301</strain>
    </source>
</reference>
<feature type="compositionally biased region" description="Acidic residues" evidence="1">
    <location>
        <begin position="565"/>
        <end position="577"/>
    </location>
</feature>
<proteinExistence type="predicted"/>
<feature type="compositionally biased region" description="Acidic residues" evidence="1">
    <location>
        <begin position="486"/>
        <end position="506"/>
    </location>
</feature>
<name>A0A1X2GEC3_9FUNG</name>
<evidence type="ECO:0000313" key="2">
    <source>
        <dbReference type="EMBL" id="ORX51903.1"/>
    </source>
</evidence>
<feature type="compositionally biased region" description="Basic and acidic residues" evidence="1">
    <location>
        <begin position="542"/>
        <end position="555"/>
    </location>
</feature>
<dbReference type="EMBL" id="MCGT01000019">
    <property type="protein sequence ID" value="ORX51903.1"/>
    <property type="molecule type" value="Genomic_DNA"/>
</dbReference>
<keyword evidence="3" id="KW-1185">Reference proteome</keyword>
<gene>
    <name evidence="2" type="ORF">DM01DRAFT_1375126</name>
</gene>
<sequence length="602" mass="68045">MRKYYILKGLECGKRKSKTQLKRANKLLRKAGSMARKENQKNPDGKKRAKKFKLKDLQSLLLGTNFKTRVRKISLCHALNMAQDNIQDQRQAKMDVQETILLWVDHIRYVLHVMSEGSVVNDTVFCKDFFYGICQLVTDKPVTSPNSNIPDPTSIYHHYQSLLGDYRFELYWIKGASNMISEMADELAQINLLAVTERFEEKCIKYIRFRLINTLKDQLSDGQEMPKSGYIMNACQNIYDTVTRQEKVEPLSENSPDLLRTIVSTFISTLNFGPSPVTLKELTASPGTYLQVLYRLLQEMEQGNDLEPYERGHDDVHDQMDTITMKLLLSSNMDYQVLPRRCRQRVFKGIMQLLEHPDNPIDIPWSLPEEFKTWLSDLVLGLRVKLANSKAKLAGTDISADLCFSSSTMRQSKSTALFSLVPTLSFRRRFITLDACSLRSILKQAGINVTVPPGDHSHPYIRLTRDATLFFTYLDFQKARLRKCDSDDDAGGADPDADNGDAEDDSGSVTDGNANDIGNPADGSDGAHNTPSEGESDDGDQDQGRFTDETTRLDDGSDTQLTEIDSSDSDEEEDDDPASLVFSNRVRTDGLQLEFIYGKRAP</sequence>
<feature type="region of interest" description="Disordered" evidence="1">
    <location>
        <begin position="484"/>
        <end position="583"/>
    </location>
</feature>
<dbReference type="AlphaFoldDB" id="A0A1X2GEC3"/>
<organism evidence="2 3">
    <name type="scientific">Hesseltinella vesiculosa</name>
    <dbReference type="NCBI Taxonomy" id="101127"/>
    <lineage>
        <taxon>Eukaryota</taxon>
        <taxon>Fungi</taxon>
        <taxon>Fungi incertae sedis</taxon>
        <taxon>Mucoromycota</taxon>
        <taxon>Mucoromycotina</taxon>
        <taxon>Mucoromycetes</taxon>
        <taxon>Mucorales</taxon>
        <taxon>Cunninghamellaceae</taxon>
        <taxon>Hesseltinella</taxon>
    </lineage>
</organism>